<dbReference type="Proteomes" id="UP000033457">
    <property type="component" value="Chromosome"/>
</dbReference>
<dbReference type="NCBIfam" id="TIGR04265">
    <property type="entry name" value="bac_cardiolipin"/>
    <property type="match status" value="1"/>
</dbReference>
<reference evidence="15 17" key="1">
    <citation type="journal article" date="2015" name="Genome Announc.">
        <title>Complete Genome Sequence of Corynebacterium kutscheri DSM 20755, a Corynebacterial Type Strain with Remarkably Low G+C Content of Chromosomal DNA.</title>
        <authorList>
            <person name="Ruckert C."/>
            <person name="Albersmeier A."/>
            <person name="Winkler A."/>
            <person name="Tauch A."/>
        </authorList>
    </citation>
    <scope>NUCLEOTIDE SEQUENCE [LARGE SCALE GENOMIC DNA]</scope>
    <source>
        <strain evidence="15 17">DSM 20755</strain>
    </source>
</reference>
<evidence type="ECO:0000256" key="10">
    <source>
        <dbReference type="ARBA" id="ARBA00023209"/>
    </source>
</evidence>
<evidence type="ECO:0000256" key="3">
    <source>
        <dbReference type="ARBA" id="ARBA00022516"/>
    </source>
</evidence>
<keyword evidence="17" id="KW-1185">Reference proteome</keyword>
<dbReference type="InterPro" id="IPR025202">
    <property type="entry name" value="PLD-like_dom"/>
</dbReference>
<evidence type="ECO:0000256" key="9">
    <source>
        <dbReference type="ARBA" id="ARBA00023136"/>
    </source>
</evidence>
<dbReference type="KEGG" id="cku:UL82_09330"/>
<keyword evidence="11" id="KW-1208">Phospholipid metabolism</keyword>
<feature type="domain" description="PLD phosphodiesterase" evidence="14">
    <location>
        <begin position="403"/>
        <end position="436"/>
    </location>
</feature>
<feature type="transmembrane region" description="Helical" evidence="13">
    <location>
        <begin position="42"/>
        <end position="62"/>
    </location>
</feature>
<dbReference type="InterPro" id="IPR027379">
    <property type="entry name" value="CLS_N"/>
</dbReference>
<accession>A0A0F6TDW1</accession>
<evidence type="ECO:0000256" key="5">
    <source>
        <dbReference type="ARBA" id="ARBA00022692"/>
    </source>
</evidence>
<keyword evidence="10" id="KW-0594">Phospholipid biosynthesis</keyword>
<dbReference type="Gene3D" id="3.30.870.10">
    <property type="entry name" value="Endonuclease Chain A"/>
    <property type="match status" value="2"/>
</dbReference>
<reference evidence="16 18" key="2">
    <citation type="submission" date="2018-12" db="EMBL/GenBank/DDBJ databases">
        <authorList>
            <consortium name="Pathogen Informatics"/>
        </authorList>
    </citation>
    <scope>NUCLEOTIDE SEQUENCE [LARGE SCALE GENOMIC DNA]</scope>
    <source>
        <strain evidence="16 18">NCTC949</strain>
    </source>
</reference>
<keyword evidence="9 13" id="KW-0472">Membrane</keyword>
<dbReference type="PANTHER" id="PTHR21248:SF22">
    <property type="entry name" value="PHOSPHOLIPASE D"/>
    <property type="match status" value="1"/>
</dbReference>
<name>A0A0F6TDW1_9CORY</name>
<keyword evidence="2" id="KW-1003">Cell membrane</keyword>
<evidence type="ECO:0000256" key="13">
    <source>
        <dbReference type="SAM" id="Phobius"/>
    </source>
</evidence>
<dbReference type="EC" id="2.7.8.-" evidence="12"/>
<keyword evidence="5 13" id="KW-0812">Transmembrane</keyword>
<dbReference type="Proteomes" id="UP000271380">
    <property type="component" value="Chromosome"/>
</dbReference>
<dbReference type="InterPro" id="IPR022924">
    <property type="entry name" value="Cardiolipin_synthase"/>
</dbReference>
<organism evidence="15 17">
    <name type="scientific">Corynebacterium kutscheri</name>
    <dbReference type="NCBI Taxonomy" id="35755"/>
    <lineage>
        <taxon>Bacteria</taxon>
        <taxon>Bacillati</taxon>
        <taxon>Actinomycetota</taxon>
        <taxon>Actinomycetes</taxon>
        <taxon>Mycobacteriales</taxon>
        <taxon>Corynebacteriaceae</taxon>
        <taxon>Corynebacterium</taxon>
    </lineage>
</organism>
<keyword evidence="3" id="KW-0444">Lipid biosynthesis</keyword>
<evidence type="ECO:0000256" key="8">
    <source>
        <dbReference type="ARBA" id="ARBA00023098"/>
    </source>
</evidence>
<dbReference type="RefSeq" id="WP_046440557.1">
    <property type="nucleotide sequence ID" value="NZ_CP011312.1"/>
</dbReference>
<evidence type="ECO:0000256" key="11">
    <source>
        <dbReference type="ARBA" id="ARBA00023264"/>
    </source>
</evidence>
<feature type="domain" description="PLD phosphodiesterase" evidence="14">
    <location>
        <begin position="221"/>
        <end position="248"/>
    </location>
</feature>
<dbReference type="OrthoDB" id="9762009at2"/>
<proteinExistence type="predicted"/>
<sequence length="496" mass="56801">MLNWSFVDVSGWQTIGLIIDYGIRIIAVGTIPEGRRPSSSTAWLLVILLIPVVGLPLFFLMGSPQINRRRHRVQEEANKYIGDIQKDVPDFPSDLLTDKELQSLVRLNRKLTGFPAVQSVNLGMHTDYRETIQRMTDAVDQAKEYINVEIYIVAWDKTTDVFFQALKRAVDRGVKVRLLFDHVGSWKYPGYSKLGKRLDAIGIDWYLMLPIQPLRWRFRRPDLRNHRKMVIIDGEIGFMGSQNMIDSSYLSKKNIKAGRHWVDTMFELTGPIVNSMNKVFAVDWYLESDENIELDLADWVFNQDQPNTNITQLVPSGPGYSTEPSLRIFNSVIHHAKNRLIMCSPYFIPDESMIEAVTTACYRGVTVELYVSEQGDQFMVEHAQSSYYQALLEAGVRIYQYKAPYVLHTKYMLADPDALGNEAVAIVGSANMDMRSFGLNYEVSLMCTSGDIIDDLNDLTEQYQSEAIELTLTAWNKRSKTRRYIDNVMRLTSALQ</sequence>
<evidence type="ECO:0000313" key="17">
    <source>
        <dbReference type="Proteomes" id="UP000033457"/>
    </source>
</evidence>
<evidence type="ECO:0000313" key="15">
    <source>
        <dbReference type="EMBL" id="AKE42004.1"/>
    </source>
</evidence>
<evidence type="ECO:0000256" key="12">
    <source>
        <dbReference type="NCBIfam" id="TIGR04265"/>
    </source>
</evidence>
<comment type="subcellular location">
    <subcellularLocation>
        <location evidence="1">Cell membrane</location>
        <topology evidence="1">Multi-pass membrane protein</topology>
    </subcellularLocation>
</comment>
<evidence type="ECO:0000256" key="1">
    <source>
        <dbReference type="ARBA" id="ARBA00004651"/>
    </source>
</evidence>
<evidence type="ECO:0000259" key="14">
    <source>
        <dbReference type="PROSITE" id="PS50035"/>
    </source>
</evidence>
<dbReference type="HOGENOM" id="CLU_038053_1_0_11"/>
<dbReference type="SUPFAM" id="SSF56024">
    <property type="entry name" value="Phospholipase D/nuclease"/>
    <property type="match status" value="2"/>
</dbReference>
<evidence type="ECO:0000256" key="4">
    <source>
        <dbReference type="ARBA" id="ARBA00022679"/>
    </source>
</evidence>
<dbReference type="PANTHER" id="PTHR21248">
    <property type="entry name" value="CARDIOLIPIN SYNTHASE"/>
    <property type="match status" value="1"/>
</dbReference>
<evidence type="ECO:0000256" key="6">
    <source>
        <dbReference type="ARBA" id="ARBA00022737"/>
    </source>
</evidence>
<dbReference type="EMBL" id="CP011312">
    <property type="protein sequence ID" value="AKE42004.1"/>
    <property type="molecule type" value="Genomic_DNA"/>
</dbReference>
<dbReference type="SMART" id="SM00155">
    <property type="entry name" value="PLDc"/>
    <property type="match status" value="2"/>
</dbReference>
<dbReference type="GO" id="GO:0005886">
    <property type="term" value="C:plasma membrane"/>
    <property type="evidence" value="ECO:0007669"/>
    <property type="project" value="UniProtKB-SubCell"/>
</dbReference>
<evidence type="ECO:0000313" key="16">
    <source>
        <dbReference type="EMBL" id="VEH06184.1"/>
    </source>
</evidence>
<dbReference type="AlphaFoldDB" id="A0A0F6TDW1"/>
<dbReference type="Pfam" id="PF13091">
    <property type="entry name" value="PLDc_2"/>
    <property type="match status" value="2"/>
</dbReference>
<dbReference type="GO" id="GO:0032049">
    <property type="term" value="P:cardiolipin biosynthetic process"/>
    <property type="evidence" value="ECO:0007669"/>
    <property type="project" value="UniProtKB-UniRule"/>
</dbReference>
<protein>
    <recommendedName>
        <fullName evidence="12">Cardiolipin synthase</fullName>
        <ecNumber evidence="12">2.7.8.-</ecNumber>
    </recommendedName>
</protein>
<evidence type="ECO:0000256" key="7">
    <source>
        <dbReference type="ARBA" id="ARBA00022989"/>
    </source>
</evidence>
<keyword evidence="6" id="KW-0677">Repeat</keyword>
<keyword evidence="4 15" id="KW-0808">Transferase</keyword>
<keyword evidence="7 13" id="KW-1133">Transmembrane helix</keyword>
<evidence type="ECO:0000256" key="2">
    <source>
        <dbReference type="ARBA" id="ARBA00022475"/>
    </source>
</evidence>
<dbReference type="PROSITE" id="PS50035">
    <property type="entry name" value="PLD"/>
    <property type="match status" value="2"/>
</dbReference>
<dbReference type="GO" id="GO:0008808">
    <property type="term" value="F:cardiolipin synthase activity"/>
    <property type="evidence" value="ECO:0007669"/>
    <property type="project" value="UniProtKB-UniRule"/>
</dbReference>
<gene>
    <name evidence="16" type="primary">cls</name>
    <name evidence="16" type="ORF">NCTC949_00992</name>
    <name evidence="15" type="ORF">UL82_09330</name>
</gene>
<dbReference type="STRING" id="35755.UL82_09330"/>
<dbReference type="Pfam" id="PF13396">
    <property type="entry name" value="PLDc_N"/>
    <property type="match status" value="1"/>
</dbReference>
<evidence type="ECO:0000313" key="18">
    <source>
        <dbReference type="Proteomes" id="UP000271380"/>
    </source>
</evidence>
<dbReference type="InterPro" id="IPR001736">
    <property type="entry name" value="PLipase_D/transphosphatidylase"/>
</dbReference>
<keyword evidence="8" id="KW-0443">Lipid metabolism</keyword>
<dbReference type="EMBL" id="LR134377">
    <property type="protein sequence ID" value="VEH06184.1"/>
    <property type="molecule type" value="Genomic_DNA"/>
</dbReference>